<protein>
    <recommendedName>
        <fullName evidence="3">ABC transmembrane type-1 domain-containing protein</fullName>
    </recommendedName>
</protein>
<keyword evidence="1" id="KW-0472">Membrane</keyword>
<evidence type="ECO:0000256" key="1">
    <source>
        <dbReference type="SAM" id="Phobius"/>
    </source>
</evidence>
<gene>
    <name evidence="2" type="ORF">LCGC14_2466220</name>
</gene>
<keyword evidence="1" id="KW-0812">Transmembrane</keyword>
<comment type="caution">
    <text evidence="2">The sequence shown here is derived from an EMBL/GenBank/DDBJ whole genome shotgun (WGS) entry which is preliminary data.</text>
</comment>
<feature type="transmembrane region" description="Helical" evidence="1">
    <location>
        <begin position="12"/>
        <end position="35"/>
    </location>
</feature>
<feature type="non-terminal residue" evidence="2">
    <location>
        <position position="47"/>
    </location>
</feature>
<reference evidence="2" key="1">
    <citation type="journal article" date="2015" name="Nature">
        <title>Complex archaea that bridge the gap between prokaryotes and eukaryotes.</title>
        <authorList>
            <person name="Spang A."/>
            <person name="Saw J.H."/>
            <person name="Jorgensen S.L."/>
            <person name="Zaremba-Niedzwiedzka K."/>
            <person name="Martijn J."/>
            <person name="Lind A.E."/>
            <person name="van Eijk R."/>
            <person name="Schleper C."/>
            <person name="Guy L."/>
            <person name="Ettema T.J."/>
        </authorList>
    </citation>
    <scope>NUCLEOTIDE SEQUENCE</scope>
</reference>
<organism evidence="2">
    <name type="scientific">marine sediment metagenome</name>
    <dbReference type="NCBI Taxonomy" id="412755"/>
    <lineage>
        <taxon>unclassified sequences</taxon>
        <taxon>metagenomes</taxon>
        <taxon>ecological metagenomes</taxon>
    </lineage>
</organism>
<accession>A0A0F9BBS7</accession>
<keyword evidence="1" id="KW-1133">Transmembrane helix</keyword>
<dbReference type="EMBL" id="LAZR01038512">
    <property type="protein sequence ID" value="KKL19364.1"/>
    <property type="molecule type" value="Genomic_DNA"/>
</dbReference>
<dbReference type="SUPFAM" id="SSF160964">
    <property type="entry name" value="MalF N-terminal region-like"/>
    <property type="match status" value="1"/>
</dbReference>
<proteinExistence type="predicted"/>
<evidence type="ECO:0008006" key="3">
    <source>
        <dbReference type="Google" id="ProtNLM"/>
    </source>
</evidence>
<evidence type="ECO:0000313" key="2">
    <source>
        <dbReference type="EMBL" id="KKL19364.1"/>
    </source>
</evidence>
<dbReference type="AlphaFoldDB" id="A0A0F9BBS7"/>
<name>A0A0F9BBS7_9ZZZZ</name>
<sequence length="47" mass="5360">MSLKSRERKLGIYFFLPSGIVIVGIIIYPLLFSLVTSFTTYGFLNPF</sequence>